<evidence type="ECO:0000313" key="3">
    <source>
        <dbReference type="Proteomes" id="UP001597541"/>
    </source>
</evidence>
<dbReference type="EMBL" id="JBHUME010000011">
    <property type="protein sequence ID" value="MFD2614229.1"/>
    <property type="molecule type" value="Genomic_DNA"/>
</dbReference>
<protein>
    <submittedName>
        <fullName evidence="2">Uncharacterized protein</fullName>
    </submittedName>
</protein>
<evidence type="ECO:0000256" key="1">
    <source>
        <dbReference type="SAM" id="Phobius"/>
    </source>
</evidence>
<comment type="caution">
    <text evidence="2">The sequence shown here is derived from an EMBL/GenBank/DDBJ whole genome shotgun (WGS) entry which is preliminary data.</text>
</comment>
<keyword evidence="3" id="KW-1185">Reference proteome</keyword>
<name>A0ABW5PGG8_9BACL</name>
<proteinExistence type="predicted"/>
<keyword evidence="1" id="KW-0812">Transmembrane</keyword>
<accession>A0ABW5PGG8</accession>
<reference evidence="3" key="1">
    <citation type="journal article" date="2019" name="Int. J. Syst. Evol. Microbiol.">
        <title>The Global Catalogue of Microorganisms (GCM) 10K type strain sequencing project: providing services to taxonomists for standard genome sequencing and annotation.</title>
        <authorList>
            <consortium name="The Broad Institute Genomics Platform"/>
            <consortium name="The Broad Institute Genome Sequencing Center for Infectious Disease"/>
            <person name="Wu L."/>
            <person name="Ma J."/>
        </authorList>
    </citation>
    <scope>NUCLEOTIDE SEQUENCE [LARGE SCALE GENOMIC DNA]</scope>
    <source>
        <strain evidence="3">KCTC 3950</strain>
    </source>
</reference>
<keyword evidence="1" id="KW-1133">Transmembrane helix</keyword>
<feature type="transmembrane region" description="Helical" evidence="1">
    <location>
        <begin position="51"/>
        <end position="76"/>
    </location>
</feature>
<keyword evidence="1" id="KW-0472">Membrane</keyword>
<organism evidence="2 3">
    <name type="scientific">Paenibacillus gansuensis</name>
    <dbReference type="NCBI Taxonomy" id="306542"/>
    <lineage>
        <taxon>Bacteria</taxon>
        <taxon>Bacillati</taxon>
        <taxon>Bacillota</taxon>
        <taxon>Bacilli</taxon>
        <taxon>Bacillales</taxon>
        <taxon>Paenibacillaceae</taxon>
        <taxon>Paenibacillus</taxon>
    </lineage>
</organism>
<evidence type="ECO:0000313" key="2">
    <source>
        <dbReference type="EMBL" id="MFD2614229.1"/>
    </source>
</evidence>
<sequence length="79" mass="9198">MASYEEQVELAELRERVRVLERMDAAKLEWQVRQLQERVEELEQARRGMPLWLCFVLGFAGIGCFMILSSFIVGFIGMS</sequence>
<dbReference type="Proteomes" id="UP001597541">
    <property type="component" value="Unassembled WGS sequence"/>
</dbReference>
<gene>
    <name evidence="2" type="ORF">ACFSUF_17610</name>
</gene>
<dbReference type="RefSeq" id="WP_377604865.1">
    <property type="nucleotide sequence ID" value="NZ_JBHUME010000011.1"/>
</dbReference>